<dbReference type="SMART" id="SM01391">
    <property type="entry name" value="Filament"/>
    <property type="match status" value="2"/>
</dbReference>
<dbReference type="FunFam" id="1.20.5.1160:FF:000001">
    <property type="entry name" value="Keratin type II"/>
    <property type="match status" value="2"/>
</dbReference>
<evidence type="ECO:0000256" key="5">
    <source>
        <dbReference type="RuleBase" id="RU000685"/>
    </source>
</evidence>
<evidence type="ECO:0000259" key="8">
    <source>
        <dbReference type="PROSITE" id="PS51842"/>
    </source>
</evidence>
<sequence>MSCRSYRVSSGHRVGSFSSCSAMAPPNLNRFRTSSVSCRSGFGFRSFGGFGSRSAIHFGSSSPRIAVGCSRPIRCGVAFGVGSGDSSGVGLGFRASSGVGLGFGAGSGLGYGFGGPGFGYRIGGIGGPSAPSITAVSVNQSLLTPLNLEIDPNAQRVKRDEKEQIKTLNNKFASFIDKVRFLEQQNKLLETKWSFLQDQKCARSNLEPLFDNYITSLRRQLDVLVSDQARLQAERNHVQDILEGFKKKYEEEVGCRSNAENEFDVDTAFLNKSNLEANADALAQELEFRKALYLEEIQLLQSHISETSVIVKMDNSRDLNLDGIIAEVKAQYEEVARRSRADVEAWYQTKYEEMRVTAGQHCDNLRNTRDEINELTRLIQRLKAEIEHSKAQCTKLEAAVAEAEQQGEAALNDAKCKLADLEGALQQAKQDMARQLREYQELMNAKLGLDIEIATYRQLLEGEEIRICEGVGPVNISVSSSRGGVLCGPESSLVSGSSFSGNSGVTFSSNSSIRTTGGVLTSSSLRAGGDLLSSGIRGGSVLVGDACAPSIPCPLPTEGGFSSCSGGRGNRSSSVRFSSTTSSHRTRRGFSFPSLAPKDTVLGVSTVVLLPVTHLRRPSHGCRFICDTISSGCGVTRNFSSCSAVAPKTGNRCCISAAPFRGVSCYRGLTGFSSRSLCNPSPCGPRMAVGGFRSGSCGRSFGYRSGGVCGPSPPCITTVSVNESLLTPLNLEIDPNAQCVKHEEKEQIKCLNSKFAAFIDKVRFLEQQNKLLETKWQFYQNQRCCESNLEPLFGGYIEALRREAECVEADGGRLAAELNHVQEAMEGYKKKYEEEVALRATAENEFVVLKKDVDCAYLRKSDLEANVEALVEESSFLKRLYEEEIRVLQAHISDTSVIVKMDNSRDLNMDCVVAEIKAQYDDVASRSRAEAESWYRTKCEEMKATVIRHGETLRRTKEEINELNRIIQRLTAEIENAKTQRAKLETAVAEAEQQGEAALTDARCKLAELEAALQKAKQDMACLLKEYQEVMNSKLGLDIEIATYRRLLEGEEHRLCEGVGSVNVCVSSSRGGVSCGCLTYGTTPGRQIASGPSATGGSISVMAPDSCTPCQPRSSSFSCGSSRSVRFA</sequence>
<gene>
    <name evidence="9" type="ORF">LTLLF_124330</name>
</gene>
<evidence type="ECO:0000256" key="4">
    <source>
        <dbReference type="ARBA" id="ARBA00061646"/>
    </source>
</evidence>
<feature type="region of interest" description="Disordered" evidence="7">
    <location>
        <begin position="564"/>
        <end position="587"/>
    </location>
</feature>
<reference evidence="9" key="1">
    <citation type="submission" date="2020-03" db="EMBL/GenBank/DDBJ databases">
        <title>Studies in the Genomics of Life Span.</title>
        <authorList>
            <person name="Glass D."/>
        </authorList>
    </citation>
    <scope>NUCLEOTIDE SEQUENCE</scope>
    <source>
        <strain evidence="9">LTLLF</strain>
        <tissue evidence="9">Muscle</tissue>
    </source>
</reference>
<dbReference type="SUPFAM" id="SSF64593">
    <property type="entry name" value="Intermediate filament protein, coiled coil region"/>
    <property type="match status" value="4"/>
</dbReference>
<dbReference type="PANTHER" id="PTHR45616:SF43">
    <property type="entry name" value="KERATIN, TYPE II CUTICULAR HB5"/>
    <property type="match status" value="1"/>
</dbReference>
<dbReference type="AlphaFoldDB" id="A0A8J6L1P2"/>
<dbReference type="GO" id="GO:0045095">
    <property type="term" value="C:keratin filament"/>
    <property type="evidence" value="ECO:0007669"/>
    <property type="project" value="InterPro"/>
</dbReference>
<dbReference type="Proteomes" id="UP000710432">
    <property type="component" value="Unassembled WGS sequence"/>
</dbReference>
<keyword evidence="2 5" id="KW-0403">Intermediate filament</keyword>
<feature type="domain" description="IF rod" evidence="8">
    <location>
        <begin position="161"/>
        <end position="467"/>
    </location>
</feature>
<dbReference type="InterPro" id="IPR003054">
    <property type="entry name" value="Keratin_II"/>
</dbReference>
<evidence type="ECO:0000256" key="1">
    <source>
        <dbReference type="ARBA" id="ARBA00022744"/>
    </source>
</evidence>
<dbReference type="EMBL" id="JAATJU010019089">
    <property type="protein sequence ID" value="KAH0516773.1"/>
    <property type="molecule type" value="Genomic_DNA"/>
</dbReference>
<evidence type="ECO:0000256" key="3">
    <source>
        <dbReference type="ARBA" id="ARBA00023054"/>
    </source>
</evidence>
<protein>
    <submittedName>
        <fullName evidence="9">Keratin, type II cuticular Hb4</fullName>
    </submittedName>
</protein>
<dbReference type="Gene3D" id="1.20.5.500">
    <property type="entry name" value="Single helix bin"/>
    <property type="match status" value="2"/>
</dbReference>
<dbReference type="PROSITE" id="PS51842">
    <property type="entry name" value="IF_ROD_2"/>
    <property type="match status" value="2"/>
</dbReference>
<evidence type="ECO:0000313" key="9">
    <source>
        <dbReference type="EMBL" id="KAH0516773.1"/>
    </source>
</evidence>
<keyword evidence="3 6" id="KW-0175">Coiled coil</keyword>
<feature type="coiled-coil region" evidence="6">
    <location>
        <begin position="825"/>
        <end position="880"/>
    </location>
</feature>
<evidence type="ECO:0000256" key="7">
    <source>
        <dbReference type="SAM" id="MobiDB-lite"/>
    </source>
</evidence>
<comment type="similarity">
    <text evidence="4 5">Belongs to the intermediate filament family.</text>
</comment>
<feature type="coiled-coil region" evidence="6">
    <location>
        <begin position="365"/>
        <end position="445"/>
    </location>
</feature>
<feature type="coiled-coil region" evidence="6">
    <location>
        <begin position="953"/>
        <end position="1033"/>
    </location>
</feature>
<dbReference type="PRINTS" id="PR01276">
    <property type="entry name" value="TYPE2KERATIN"/>
</dbReference>
<accession>A0A8J6L1P2</accession>
<evidence type="ECO:0000256" key="2">
    <source>
        <dbReference type="ARBA" id="ARBA00022754"/>
    </source>
</evidence>
<dbReference type="InterPro" id="IPR018039">
    <property type="entry name" value="IF_conserved"/>
</dbReference>
<evidence type="ECO:0000313" key="10">
    <source>
        <dbReference type="Proteomes" id="UP000710432"/>
    </source>
</evidence>
<dbReference type="GO" id="GO:0030280">
    <property type="term" value="F:structural constituent of skin epidermis"/>
    <property type="evidence" value="ECO:0007669"/>
    <property type="project" value="TreeGrafter"/>
</dbReference>
<evidence type="ECO:0000256" key="6">
    <source>
        <dbReference type="SAM" id="Coils"/>
    </source>
</evidence>
<name>A0A8J6L1P2_MICOH</name>
<dbReference type="GO" id="GO:0031424">
    <property type="term" value="P:keratinization"/>
    <property type="evidence" value="ECO:0007669"/>
    <property type="project" value="TreeGrafter"/>
</dbReference>
<comment type="caution">
    <text evidence="9">The sequence shown here is derived from an EMBL/GenBank/DDBJ whole genome shotgun (WGS) entry which is preliminary data.</text>
</comment>
<dbReference type="PROSITE" id="PS00226">
    <property type="entry name" value="IF_ROD_1"/>
    <property type="match status" value="2"/>
</dbReference>
<dbReference type="InterPro" id="IPR039008">
    <property type="entry name" value="IF_rod_dom"/>
</dbReference>
<dbReference type="GO" id="GO:0005615">
    <property type="term" value="C:extracellular space"/>
    <property type="evidence" value="ECO:0007669"/>
    <property type="project" value="TreeGrafter"/>
</dbReference>
<proteinExistence type="inferred from homology"/>
<dbReference type="GO" id="GO:0045109">
    <property type="term" value="P:intermediate filament organization"/>
    <property type="evidence" value="ECO:0007669"/>
    <property type="project" value="TreeGrafter"/>
</dbReference>
<feature type="domain" description="IF rod" evidence="8">
    <location>
        <begin position="744"/>
        <end position="1055"/>
    </location>
</feature>
<dbReference type="Pfam" id="PF00038">
    <property type="entry name" value="Filament"/>
    <property type="match status" value="2"/>
</dbReference>
<feature type="compositionally biased region" description="Low complexity" evidence="7">
    <location>
        <begin position="564"/>
        <end position="583"/>
    </location>
</feature>
<dbReference type="FunFam" id="1.20.5.170:FF:000004">
    <property type="entry name" value="Keratin, type II cytoskeletal 5"/>
    <property type="match status" value="2"/>
</dbReference>
<organism evidence="9 10">
    <name type="scientific">Microtus ochrogaster</name>
    <name type="common">Prairie vole</name>
    <dbReference type="NCBI Taxonomy" id="79684"/>
    <lineage>
        <taxon>Eukaryota</taxon>
        <taxon>Metazoa</taxon>
        <taxon>Chordata</taxon>
        <taxon>Craniata</taxon>
        <taxon>Vertebrata</taxon>
        <taxon>Euteleostomi</taxon>
        <taxon>Mammalia</taxon>
        <taxon>Eutheria</taxon>
        <taxon>Euarchontoglires</taxon>
        <taxon>Glires</taxon>
        <taxon>Rodentia</taxon>
        <taxon>Myomorpha</taxon>
        <taxon>Muroidea</taxon>
        <taxon>Cricetidae</taxon>
        <taxon>Arvicolinae</taxon>
        <taxon>Microtus</taxon>
    </lineage>
</organism>
<dbReference type="FunFam" id="1.20.5.500:FF:000001">
    <property type="entry name" value="Type II keratin 23"/>
    <property type="match status" value="2"/>
</dbReference>
<dbReference type="InterPro" id="IPR032444">
    <property type="entry name" value="Keratin_2_head"/>
</dbReference>
<dbReference type="Pfam" id="PF16208">
    <property type="entry name" value="Keratin_2_head"/>
    <property type="match status" value="2"/>
</dbReference>
<keyword evidence="1" id="KW-0416">Keratin</keyword>
<dbReference type="PANTHER" id="PTHR45616">
    <property type="entry name" value="GATA-TYPE DOMAIN-CONTAINING PROTEIN"/>
    <property type="match status" value="1"/>
</dbReference>
<dbReference type="Gene3D" id="1.20.5.1160">
    <property type="entry name" value="Vasodilator-stimulated phosphoprotein"/>
    <property type="match status" value="2"/>
</dbReference>
<dbReference type="Gene3D" id="1.20.5.170">
    <property type="match status" value="2"/>
</dbReference>